<evidence type="ECO:0000259" key="2">
    <source>
        <dbReference type="PROSITE" id="PS50222"/>
    </source>
</evidence>
<dbReference type="GeneID" id="25565625"/>
<evidence type="ECO:0000313" key="3">
    <source>
        <dbReference type="EMBL" id="KNC51123.1"/>
    </source>
</evidence>
<keyword evidence="1" id="KW-0677">Repeat</keyword>
<keyword evidence="4" id="KW-1185">Reference proteome</keyword>
<dbReference type="Proteomes" id="UP000054408">
    <property type="component" value="Unassembled WGS sequence"/>
</dbReference>
<dbReference type="STRING" id="461836.A0A0L0DIH5"/>
<dbReference type="PANTHER" id="PTHR23048:SF0">
    <property type="entry name" value="CALMODULIN LIKE 3"/>
    <property type="match status" value="1"/>
</dbReference>
<protein>
    <submittedName>
        <fullName evidence="3">Myosin regulatory light chain cdc4</fullName>
    </submittedName>
</protein>
<evidence type="ECO:0000313" key="4">
    <source>
        <dbReference type="Proteomes" id="UP000054408"/>
    </source>
</evidence>
<dbReference type="Pfam" id="PF13499">
    <property type="entry name" value="EF-hand_7"/>
    <property type="match status" value="1"/>
</dbReference>
<dbReference type="PROSITE" id="PS50222">
    <property type="entry name" value="EF_HAND_2"/>
    <property type="match status" value="2"/>
</dbReference>
<dbReference type="Pfam" id="PF13405">
    <property type="entry name" value="EF-hand_6"/>
    <property type="match status" value="1"/>
</dbReference>
<dbReference type="SUPFAM" id="SSF47473">
    <property type="entry name" value="EF-hand"/>
    <property type="match status" value="1"/>
</dbReference>
<dbReference type="PANTHER" id="PTHR23048">
    <property type="entry name" value="MYOSIN LIGHT CHAIN 1, 3"/>
    <property type="match status" value="1"/>
</dbReference>
<gene>
    <name evidence="3" type="ORF">AMSG_06470</name>
</gene>
<dbReference type="Gene3D" id="1.10.238.10">
    <property type="entry name" value="EF-hand"/>
    <property type="match status" value="2"/>
</dbReference>
<feature type="domain" description="EF-hand" evidence="2">
    <location>
        <begin position="74"/>
        <end position="109"/>
    </location>
</feature>
<reference evidence="3 4" key="1">
    <citation type="submission" date="2010-05" db="EMBL/GenBank/DDBJ databases">
        <title>The Genome Sequence of Thecamonas trahens ATCC 50062.</title>
        <authorList>
            <consortium name="The Broad Institute Genome Sequencing Platform"/>
            <person name="Russ C."/>
            <person name="Cuomo C."/>
            <person name="Shea T."/>
            <person name="Young S.K."/>
            <person name="Zeng Q."/>
            <person name="Koehrsen M."/>
            <person name="Haas B."/>
            <person name="Borodovsky M."/>
            <person name="Guigo R."/>
            <person name="Alvarado L."/>
            <person name="Berlin A."/>
            <person name="Bochicchio J."/>
            <person name="Borenstein D."/>
            <person name="Chapman S."/>
            <person name="Chen Z."/>
            <person name="Freedman E."/>
            <person name="Gellesch M."/>
            <person name="Goldberg J."/>
            <person name="Griggs A."/>
            <person name="Gujja S."/>
            <person name="Heilman E."/>
            <person name="Heiman D."/>
            <person name="Hepburn T."/>
            <person name="Howarth C."/>
            <person name="Jen D."/>
            <person name="Larson L."/>
            <person name="Mehta T."/>
            <person name="Park D."/>
            <person name="Pearson M."/>
            <person name="Roberts A."/>
            <person name="Saif S."/>
            <person name="Shenoy N."/>
            <person name="Sisk P."/>
            <person name="Stolte C."/>
            <person name="Sykes S."/>
            <person name="Thomson T."/>
            <person name="Walk T."/>
            <person name="White J."/>
            <person name="Yandava C."/>
            <person name="Burger G."/>
            <person name="Gray M.W."/>
            <person name="Holland P.W.H."/>
            <person name="King N."/>
            <person name="Lang F.B.F."/>
            <person name="Roger A.J."/>
            <person name="Ruiz-Trillo I."/>
            <person name="Lander E."/>
            <person name="Nusbaum C."/>
        </authorList>
    </citation>
    <scope>NUCLEOTIDE SEQUENCE [LARGE SCALE GENOMIC DNA]</scope>
    <source>
        <strain evidence="3 4">ATCC 50062</strain>
    </source>
</reference>
<dbReference type="CDD" id="cd00051">
    <property type="entry name" value="EFh"/>
    <property type="match status" value="1"/>
</dbReference>
<feature type="domain" description="EF-hand" evidence="2">
    <location>
        <begin position="5"/>
        <end position="40"/>
    </location>
</feature>
<sequence length="140" mass="16335">MSDIRSEREIKEVFDLFDRKNNGRVAPEDLGTCLRCLGQNPTVKELDDVMATQNSALDYAAFKAVYMRPREPEPSFEQLVEVFRVSDPHRTGTINKNELQRMLMHIGDKFSLEEFNMLMKKADEQDGEVDYESLIRKMQR</sequence>
<dbReference type="GO" id="GO:0016460">
    <property type="term" value="C:myosin II complex"/>
    <property type="evidence" value="ECO:0007669"/>
    <property type="project" value="TreeGrafter"/>
</dbReference>
<accession>A0A0L0DIH5</accession>
<organism evidence="3 4">
    <name type="scientific">Thecamonas trahens ATCC 50062</name>
    <dbReference type="NCBI Taxonomy" id="461836"/>
    <lineage>
        <taxon>Eukaryota</taxon>
        <taxon>Apusozoa</taxon>
        <taxon>Apusomonadida</taxon>
        <taxon>Apusomonadidae</taxon>
        <taxon>Thecamonas</taxon>
    </lineage>
</organism>
<dbReference type="OMA" id="EREGCIE"/>
<dbReference type="SMART" id="SM00054">
    <property type="entry name" value="EFh"/>
    <property type="match status" value="2"/>
</dbReference>
<dbReference type="OrthoDB" id="26525at2759"/>
<dbReference type="AlphaFoldDB" id="A0A0L0DIH5"/>
<dbReference type="GO" id="GO:0005509">
    <property type="term" value="F:calcium ion binding"/>
    <property type="evidence" value="ECO:0007669"/>
    <property type="project" value="InterPro"/>
</dbReference>
<dbReference type="InterPro" id="IPR002048">
    <property type="entry name" value="EF_hand_dom"/>
</dbReference>
<dbReference type="eggNOG" id="KOG0027">
    <property type="taxonomic scope" value="Eukaryota"/>
</dbReference>
<proteinExistence type="predicted"/>
<dbReference type="InterPro" id="IPR050230">
    <property type="entry name" value="CALM/Myosin/TropC-like"/>
</dbReference>
<dbReference type="RefSeq" id="XP_013756331.1">
    <property type="nucleotide sequence ID" value="XM_013900877.1"/>
</dbReference>
<evidence type="ECO:0000256" key="1">
    <source>
        <dbReference type="ARBA" id="ARBA00022737"/>
    </source>
</evidence>
<dbReference type="EMBL" id="GL349465">
    <property type="protein sequence ID" value="KNC51123.1"/>
    <property type="molecule type" value="Genomic_DNA"/>
</dbReference>
<name>A0A0L0DIH5_THETB</name>
<dbReference type="FunFam" id="1.10.238.10:FF:000001">
    <property type="entry name" value="Calmodulin 1"/>
    <property type="match status" value="1"/>
</dbReference>
<dbReference type="InterPro" id="IPR011992">
    <property type="entry name" value="EF-hand-dom_pair"/>
</dbReference>